<name>A0A1J4KMN1_9EUKA</name>
<feature type="coiled-coil region" evidence="1">
    <location>
        <begin position="25"/>
        <end position="104"/>
    </location>
</feature>
<evidence type="ECO:0000256" key="1">
    <source>
        <dbReference type="SAM" id="Coils"/>
    </source>
</evidence>
<evidence type="ECO:0000256" key="2">
    <source>
        <dbReference type="SAM" id="MobiDB-lite"/>
    </source>
</evidence>
<sequence length="1014" mass="118183">MDSSFDSDPSILHDHEVNDSDIDAQILAEQEMTQCQETINDLRKQNAILKAQFEQAVIITKQIDVVHEKNSQLSNQVRTLQMDNENLQRRLEICSRHNEELETQLASEKAVLAQHVSTASSEKELEVTKVQKQCNGKIETLLIRIRKIEEAKEQSDLAAKMMASKIDRLLQAASEFYHLTFDGIDTFTEFLHQPAEIPPCGNDAPNSKSENSENQKLSKKNRSNKSDKKKLKALRRHCEKFCSEVNRLQSELSTTETRYSSEIKNYQAEIRQLKDDMNLTQSEQNETIRLLQNKNQSLKNENNRLKKENNCHFPVTPGRDSPAPMTPLSPVSPIRFDHSEEVEMLREENHKLNQQNHELSMKVKSIEDSKNSTMFKLKEAETERTKLQLTVNRLESEKQAAVVVQNETISELKSLRERLKVKEERPKHETKLIDKLKEENSRLESTVQMQTDQLHNLHLQSENDKHERLTMQAKLRAAQSDIEEMQSKVSSLNDELAEANDKLNEKPEIKIDDIMPDSAFRFKEFDPKLTQKIEKVIENQYLAPQSKLNRIYKAILKHFTTMIEEKTGNMQHMSEHLEVIKQKINQFLVELSLNLSFDAVTFDDFIDRNAGQKLIERASESYKGFEELKRKNSQMNSIFSQLCDEFGPGVDLRVCLPNLKQQFEAAKVEAKQATKKLNELKKCNKCYKKHSKLTICDLEKQKSELKEQVLQLQTKVDALTSTNQDLKHELQMNKTELNSLRSSVEQSEDELREEHQSYVERLNRQHLSEKDQLKEQIKKMKSENQKAKAILSEHESSFGRMRKVLDQHEADLRAKDEEFDNYKRDKEKEIANLNFKFNTEKNQLTKTFEDAIDEIRRQCEEQRSDFSRVSKELKFQKDKIQSTLSTAAKYKRENQKLERTVRTLEEQIKRDQMITEASIKNQVMTIEENYSQQLQEAKAKIASEKRRIFSFAAEEFRKFYNPSELLDERSYKSLLNRIKKELERLTESDTIIRRLTGAAPRQATDEAVAKIVTP</sequence>
<feature type="coiled-coil region" evidence="1">
    <location>
        <begin position="656"/>
        <end position="825"/>
    </location>
</feature>
<evidence type="ECO:0000313" key="3">
    <source>
        <dbReference type="EMBL" id="ARM19858.1"/>
    </source>
</evidence>
<dbReference type="AlphaFoldDB" id="A0A1J4KMN1"/>
<dbReference type="PANTHER" id="PTHR23159">
    <property type="entry name" value="CENTROSOMAL PROTEIN 2"/>
    <property type="match status" value="1"/>
</dbReference>
<dbReference type="OrthoDB" id="6108017at2759"/>
<dbReference type="GeneID" id="94835510"/>
<dbReference type="PANTHER" id="PTHR23159:SF31">
    <property type="entry name" value="CENTROSOME-ASSOCIATED PROTEIN CEP250 ISOFORM X1"/>
    <property type="match status" value="1"/>
</dbReference>
<dbReference type="EMBL" id="MLAK01000595">
    <property type="protein sequence ID" value="OHT11052.1"/>
    <property type="molecule type" value="Genomic_DNA"/>
</dbReference>
<feature type="coiled-coil region" evidence="1">
    <location>
        <begin position="852"/>
        <end position="988"/>
    </location>
</feature>
<gene>
    <name evidence="4" type="ORF">TRFO_19463</name>
</gene>
<proteinExistence type="predicted"/>
<evidence type="ECO:0000313" key="5">
    <source>
        <dbReference type="Proteomes" id="UP000179807"/>
    </source>
</evidence>
<evidence type="ECO:0000313" key="4">
    <source>
        <dbReference type="EMBL" id="OHT11052.1"/>
    </source>
</evidence>
<keyword evidence="5" id="KW-1185">Reference proteome</keyword>
<dbReference type="RefSeq" id="XP_068364188.1">
    <property type="nucleotide sequence ID" value="XM_068500806.1"/>
</dbReference>
<reference evidence="3" key="1">
    <citation type="submission" date="2016-07" db="EMBL/GenBank/DDBJ databases">
        <authorList>
            <person name="Rosa I.A."/>
            <person name="Brigido M.C."/>
            <person name="Santos E.O."/>
            <person name="Almeida L.G.P."/>
            <person name="Zingalli R.B."/>
            <person name="Vasconcelos A.T.R."/>
            <person name="Souza W."/>
            <person name="Benchimol M."/>
        </authorList>
    </citation>
    <scope>NUCLEOTIDE SEQUENCE</scope>
    <source>
        <strain evidence="3">19463</strain>
    </source>
</reference>
<dbReference type="VEuPathDB" id="TrichDB:TRFO_19463"/>
<keyword evidence="1" id="KW-0175">Coiled coil</keyword>
<protein>
    <submittedName>
        <fullName evidence="4">Uncharacterized protein</fullName>
    </submittedName>
</protein>
<feature type="coiled-coil region" evidence="1">
    <location>
        <begin position="231"/>
        <end position="311"/>
    </location>
</feature>
<feature type="region of interest" description="Disordered" evidence="2">
    <location>
        <begin position="195"/>
        <end position="231"/>
    </location>
</feature>
<dbReference type="EMBL" id="KX579626">
    <property type="protein sequence ID" value="ARM19858.1"/>
    <property type="molecule type" value="Genomic_DNA"/>
</dbReference>
<reference evidence="3" key="3">
    <citation type="journal article" date="2017" name="Biol. Cell">
        <title>The costa of trichomonads: A complex macromolecular cytoskeleton structure made of uncommon proteins.</title>
        <authorList>
            <person name="de Andrade Rosa I."/>
            <person name="Brigido M.C."/>
            <person name="de Oliveira Santos E."/>
            <person name="Gonzaga L."/>
            <person name="Zingali R.B."/>
            <person name="de Vasconcelos A.T."/>
            <person name="de Souza W."/>
            <person name="Benchimol M."/>
        </authorList>
    </citation>
    <scope>NUCLEOTIDE SEQUENCE</scope>
    <source>
        <strain evidence="3">19463</strain>
    </source>
</reference>
<reference evidence="4 5" key="2">
    <citation type="submission" date="2016-10" db="EMBL/GenBank/DDBJ databases">
        <authorList>
            <person name="Benchimol M."/>
            <person name="Almeida L.G."/>
            <person name="Vasconcelos A.T."/>
            <person name="Perreira-Neves A."/>
            <person name="Rosa I.A."/>
            <person name="Tasca T."/>
            <person name="Bogo M.R."/>
            <person name="de Souza W."/>
        </authorList>
    </citation>
    <scope>NUCLEOTIDE SEQUENCE [LARGE SCALE GENOMIC DNA]</scope>
    <source>
        <strain evidence="4 5">K</strain>
    </source>
</reference>
<feature type="compositionally biased region" description="Basic residues" evidence="2">
    <location>
        <begin position="217"/>
        <end position="231"/>
    </location>
</feature>
<organism evidence="4 5">
    <name type="scientific">Tritrichomonas foetus</name>
    <dbReference type="NCBI Taxonomy" id="1144522"/>
    <lineage>
        <taxon>Eukaryota</taxon>
        <taxon>Metamonada</taxon>
        <taxon>Parabasalia</taxon>
        <taxon>Tritrichomonadida</taxon>
        <taxon>Tritrichomonadidae</taxon>
        <taxon>Tritrichomonas</taxon>
    </lineage>
</organism>
<accession>A0A1J4KMN1</accession>
<dbReference type="Proteomes" id="UP000179807">
    <property type="component" value="Unassembled WGS sequence"/>
</dbReference>
<feature type="coiled-coil region" evidence="1">
    <location>
        <begin position="335"/>
        <end position="502"/>
    </location>
</feature>